<dbReference type="GO" id="GO:0006281">
    <property type="term" value="P:DNA repair"/>
    <property type="evidence" value="ECO:0007669"/>
    <property type="project" value="InterPro"/>
</dbReference>
<gene>
    <name evidence="1" type="ORF">ENV62_07165</name>
</gene>
<comment type="caution">
    <text evidence="1">The sequence shown here is derived from an EMBL/GenBank/DDBJ whole genome shotgun (WGS) entry which is preliminary data.</text>
</comment>
<name>A0A7C3WTK6_9BACT</name>
<dbReference type="GO" id="GO:0003824">
    <property type="term" value="F:catalytic activity"/>
    <property type="evidence" value="ECO:0007669"/>
    <property type="project" value="InterPro"/>
</dbReference>
<accession>A0A7C3WTK6</accession>
<evidence type="ECO:0000313" key="1">
    <source>
        <dbReference type="EMBL" id="HGB14997.1"/>
    </source>
</evidence>
<reference evidence="1" key="1">
    <citation type="journal article" date="2020" name="mSystems">
        <title>Genome- and Community-Level Interaction Insights into Carbon Utilization and Element Cycling Functions of Hydrothermarchaeota in Hydrothermal Sediment.</title>
        <authorList>
            <person name="Zhou Z."/>
            <person name="Liu Y."/>
            <person name="Xu W."/>
            <person name="Pan J."/>
            <person name="Luo Z.H."/>
            <person name="Li M."/>
        </authorList>
    </citation>
    <scope>NUCLEOTIDE SEQUENCE [LARGE SCALE GENOMIC DNA]</scope>
    <source>
        <strain evidence="1">SpSt-776</strain>
    </source>
</reference>
<protein>
    <submittedName>
        <fullName evidence="1">Uncharacterized protein</fullName>
    </submittedName>
</protein>
<dbReference type="AlphaFoldDB" id="A0A7C3WTK6"/>
<sequence>MADFPAMTIIETLLARIPGKFSAELGIDLKAGPLERQKWFLAAIFYGAPISGTLASRTYRVFAENGVLTPEAILARGWDGLVALLDEGGYTRYDFKTATKLLRVMEALKEGYQGDLERLAAASQSYQDLATRLCALAPGIGMTTVNIFLRELRGIWPQAEPPLSPLAQLAAEHLKLIPPDLDPFAALAALAARWQAEPVAGHDFADLEAALVRLGRDYCRKPTRRGCPMSQFCGRK</sequence>
<dbReference type="InterPro" id="IPR023170">
    <property type="entry name" value="HhH_base_excis_C"/>
</dbReference>
<organism evidence="1">
    <name type="scientific">Desulfobacca acetoxidans</name>
    <dbReference type="NCBI Taxonomy" id="60893"/>
    <lineage>
        <taxon>Bacteria</taxon>
        <taxon>Pseudomonadati</taxon>
        <taxon>Thermodesulfobacteriota</taxon>
        <taxon>Desulfobaccia</taxon>
        <taxon>Desulfobaccales</taxon>
        <taxon>Desulfobaccaceae</taxon>
        <taxon>Desulfobacca</taxon>
    </lineage>
</organism>
<dbReference type="SUPFAM" id="SSF48150">
    <property type="entry name" value="DNA-glycosylase"/>
    <property type="match status" value="1"/>
</dbReference>
<dbReference type="Gene3D" id="1.10.1670.10">
    <property type="entry name" value="Helix-hairpin-Helix base-excision DNA repair enzymes (C-terminal)"/>
    <property type="match status" value="1"/>
</dbReference>
<proteinExistence type="predicted"/>
<dbReference type="Gene3D" id="1.10.340.30">
    <property type="entry name" value="Hypothetical protein, domain 2"/>
    <property type="match status" value="1"/>
</dbReference>
<dbReference type="InterPro" id="IPR011257">
    <property type="entry name" value="DNA_glycosylase"/>
</dbReference>
<dbReference type="EMBL" id="DTHB01000048">
    <property type="protein sequence ID" value="HGB14997.1"/>
    <property type="molecule type" value="Genomic_DNA"/>
</dbReference>